<evidence type="ECO:0000313" key="1">
    <source>
        <dbReference type="EMBL" id="JAH54601.1"/>
    </source>
</evidence>
<dbReference type="EMBL" id="GBXM01053976">
    <property type="protein sequence ID" value="JAH54601.1"/>
    <property type="molecule type" value="Transcribed_RNA"/>
</dbReference>
<organism evidence="1">
    <name type="scientific">Anguilla anguilla</name>
    <name type="common">European freshwater eel</name>
    <name type="synonym">Muraena anguilla</name>
    <dbReference type="NCBI Taxonomy" id="7936"/>
    <lineage>
        <taxon>Eukaryota</taxon>
        <taxon>Metazoa</taxon>
        <taxon>Chordata</taxon>
        <taxon>Craniata</taxon>
        <taxon>Vertebrata</taxon>
        <taxon>Euteleostomi</taxon>
        <taxon>Actinopterygii</taxon>
        <taxon>Neopterygii</taxon>
        <taxon>Teleostei</taxon>
        <taxon>Anguilliformes</taxon>
        <taxon>Anguillidae</taxon>
        <taxon>Anguilla</taxon>
    </lineage>
</organism>
<name>A0A0E9TLW2_ANGAN</name>
<protein>
    <submittedName>
        <fullName evidence="1">Uncharacterized protein</fullName>
    </submittedName>
</protein>
<sequence>MKLDCALTVKTTTLALGQFNHKVAI</sequence>
<reference evidence="1" key="2">
    <citation type="journal article" date="2015" name="Fish Shellfish Immunol.">
        <title>Early steps in the European eel (Anguilla anguilla)-Vibrio vulnificus interaction in the gills: Role of the RtxA13 toxin.</title>
        <authorList>
            <person name="Callol A."/>
            <person name="Pajuelo D."/>
            <person name="Ebbesson L."/>
            <person name="Teles M."/>
            <person name="MacKenzie S."/>
            <person name="Amaro C."/>
        </authorList>
    </citation>
    <scope>NUCLEOTIDE SEQUENCE</scope>
</reference>
<accession>A0A0E9TLW2</accession>
<reference evidence="1" key="1">
    <citation type="submission" date="2014-11" db="EMBL/GenBank/DDBJ databases">
        <authorList>
            <person name="Amaro Gonzalez C."/>
        </authorList>
    </citation>
    <scope>NUCLEOTIDE SEQUENCE</scope>
</reference>
<dbReference type="AlphaFoldDB" id="A0A0E9TLW2"/>
<proteinExistence type="predicted"/>